<name>A0A5C6EJP2_9BACT</name>
<dbReference type="CDD" id="cd06981">
    <property type="entry name" value="cupin_reut_a1446"/>
    <property type="match status" value="1"/>
</dbReference>
<dbReference type="Gene3D" id="2.60.120.10">
    <property type="entry name" value="Jelly Rolls"/>
    <property type="match status" value="1"/>
</dbReference>
<dbReference type="SUPFAM" id="SSF51182">
    <property type="entry name" value="RmlC-like cupins"/>
    <property type="match status" value="1"/>
</dbReference>
<dbReference type="Proteomes" id="UP000318288">
    <property type="component" value="Unassembled WGS sequence"/>
</dbReference>
<dbReference type="Pfam" id="PF07883">
    <property type="entry name" value="Cupin_2"/>
    <property type="match status" value="1"/>
</dbReference>
<dbReference type="AlphaFoldDB" id="A0A5C6EJP2"/>
<feature type="domain" description="Cupin type-2" evidence="1">
    <location>
        <begin position="50"/>
        <end position="104"/>
    </location>
</feature>
<evidence type="ECO:0000259" key="1">
    <source>
        <dbReference type="Pfam" id="PF07883"/>
    </source>
</evidence>
<gene>
    <name evidence="2" type="ORF">Poly51_45360</name>
</gene>
<dbReference type="EMBL" id="SJPW01000006">
    <property type="protein sequence ID" value="TWU48635.1"/>
    <property type="molecule type" value="Genomic_DNA"/>
</dbReference>
<proteinExistence type="predicted"/>
<evidence type="ECO:0000313" key="2">
    <source>
        <dbReference type="EMBL" id="TWU48635.1"/>
    </source>
</evidence>
<dbReference type="InterPro" id="IPR011051">
    <property type="entry name" value="RmlC_Cupin_sf"/>
</dbReference>
<accession>A0A5C6EJP2</accession>
<dbReference type="OrthoDB" id="9798585at2"/>
<dbReference type="RefSeq" id="WP_146460108.1">
    <property type="nucleotide sequence ID" value="NZ_SJPW01000006.1"/>
</dbReference>
<dbReference type="InterPro" id="IPR014710">
    <property type="entry name" value="RmlC-like_jellyroll"/>
</dbReference>
<reference evidence="2 3" key="1">
    <citation type="submission" date="2019-02" db="EMBL/GenBank/DDBJ databases">
        <title>Deep-cultivation of Planctomycetes and their phenomic and genomic characterization uncovers novel biology.</title>
        <authorList>
            <person name="Wiegand S."/>
            <person name="Jogler M."/>
            <person name="Boedeker C."/>
            <person name="Pinto D."/>
            <person name="Vollmers J."/>
            <person name="Rivas-Marin E."/>
            <person name="Kohn T."/>
            <person name="Peeters S.H."/>
            <person name="Heuer A."/>
            <person name="Rast P."/>
            <person name="Oberbeckmann S."/>
            <person name="Bunk B."/>
            <person name="Jeske O."/>
            <person name="Meyerdierks A."/>
            <person name="Storesund J.E."/>
            <person name="Kallscheuer N."/>
            <person name="Luecker S."/>
            <person name="Lage O.M."/>
            <person name="Pohl T."/>
            <person name="Merkel B.J."/>
            <person name="Hornburger P."/>
            <person name="Mueller R.-W."/>
            <person name="Bruemmer F."/>
            <person name="Labrenz M."/>
            <person name="Spormann A.M."/>
            <person name="Op Den Camp H."/>
            <person name="Overmann J."/>
            <person name="Amann R."/>
            <person name="Jetten M.S.M."/>
            <person name="Mascher T."/>
            <person name="Medema M.H."/>
            <person name="Devos D.P."/>
            <person name="Kaster A.-K."/>
            <person name="Ovreas L."/>
            <person name="Rohde M."/>
            <person name="Galperin M.Y."/>
            <person name="Jogler C."/>
        </authorList>
    </citation>
    <scope>NUCLEOTIDE SEQUENCE [LARGE SCALE GENOMIC DNA]</scope>
    <source>
        <strain evidence="2 3">Poly51</strain>
    </source>
</reference>
<dbReference type="InterPro" id="IPR013096">
    <property type="entry name" value="Cupin_2"/>
</dbReference>
<protein>
    <submittedName>
        <fullName evidence="2">Cupin domain protein</fullName>
    </submittedName>
</protein>
<keyword evidence="3" id="KW-1185">Reference proteome</keyword>
<evidence type="ECO:0000313" key="3">
    <source>
        <dbReference type="Proteomes" id="UP000318288"/>
    </source>
</evidence>
<organism evidence="2 3">
    <name type="scientific">Rubripirellula tenax</name>
    <dbReference type="NCBI Taxonomy" id="2528015"/>
    <lineage>
        <taxon>Bacteria</taxon>
        <taxon>Pseudomonadati</taxon>
        <taxon>Planctomycetota</taxon>
        <taxon>Planctomycetia</taxon>
        <taxon>Pirellulales</taxon>
        <taxon>Pirellulaceae</taxon>
        <taxon>Rubripirellula</taxon>
    </lineage>
</organism>
<sequence length="112" mass="12496">MAGNLFSDLPTHLLSEQTDALVSSEHVRVERILSMAHQSPDGFWYDQIDDEWVAVLSGGEVIEFDDGGDVSRLGPGDWINIPAHRRHRVAWTTPEEPTVWLAVFSKPNPTSS</sequence>
<comment type="caution">
    <text evidence="2">The sequence shown here is derived from an EMBL/GenBank/DDBJ whole genome shotgun (WGS) entry which is preliminary data.</text>
</comment>